<dbReference type="Pfam" id="PF02687">
    <property type="entry name" value="FtsX"/>
    <property type="match status" value="1"/>
</dbReference>
<dbReference type="Pfam" id="PF12704">
    <property type="entry name" value="MacB_PCD"/>
    <property type="match status" value="1"/>
</dbReference>
<dbReference type="InterPro" id="IPR003838">
    <property type="entry name" value="ABC3_permease_C"/>
</dbReference>
<comment type="subcellular location">
    <subcellularLocation>
        <location evidence="1">Cell membrane</location>
        <topology evidence="1">Multi-pass membrane protein</topology>
    </subcellularLocation>
</comment>
<evidence type="ECO:0000313" key="10">
    <source>
        <dbReference type="EMBL" id="AEG16669.1"/>
    </source>
</evidence>
<feature type="domain" description="ABC3 transporter permease C-terminal" evidence="8">
    <location>
        <begin position="281"/>
        <end position="394"/>
    </location>
</feature>
<sequence length="401" mass="42469">MRLDDLVHFAAGNLAAYRLRAALTISGIAIGIAAVIAVVAIGQGGRAVLIAEMEKLGSTRAFEITVDHMRGEMATAGTFRLQDAVLIKEVSPYVEKMAPLTFSQMIDVRRPYSGTKPVLSQLIGTTADFTAVRNMPLQKGRFISPADVTGRQGVVVLDAALAEDLFPDTDPLGKQVFIKNIPATVVGILERESSLLMGMMNIRNAYVPITFAQEILNSQVIHQLAGVAVSREAVPQAIEDSLKVLKARHPGSGVHYTGLSVEEQLAAAGKVTSVMTLIIGAVAGIALLVGGIGVMNIMLVAVTERTREIGLLMALGARRRDILQLFLTEAVTLCLVGGIFGVLLGAGGALAIARFAHWPPLISLWTVLLAFSFAAAVGLFFGLYPASRAASLSPAEALRHL</sequence>
<dbReference type="RefSeq" id="WP_013824177.1">
    <property type="nucleotide sequence ID" value="NC_015573.1"/>
</dbReference>
<dbReference type="PANTHER" id="PTHR30572:SF4">
    <property type="entry name" value="ABC TRANSPORTER PERMEASE YTRF"/>
    <property type="match status" value="1"/>
</dbReference>
<evidence type="ECO:0000256" key="6">
    <source>
        <dbReference type="ARBA" id="ARBA00038076"/>
    </source>
</evidence>
<feature type="transmembrane region" description="Helical" evidence="7">
    <location>
        <begin position="21"/>
        <end position="42"/>
    </location>
</feature>
<dbReference type="GO" id="GO:0022857">
    <property type="term" value="F:transmembrane transporter activity"/>
    <property type="evidence" value="ECO:0007669"/>
    <property type="project" value="TreeGrafter"/>
</dbReference>
<evidence type="ECO:0000259" key="8">
    <source>
        <dbReference type="Pfam" id="PF02687"/>
    </source>
</evidence>
<dbReference type="EMBL" id="CP002770">
    <property type="protein sequence ID" value="AEG16669.1"/>
    <property type="molecule type" value="Genomic_DNA"/>
</dbReference>
<evidence type="ECO:0000256" key="4">
    <source>
        <dbReference type="ARBA" id="ARBA00022989"/>
    </source>
</evidence>
<evidence type="ECO:0000256" key="1">
    <source>
        <dbReference type="ARBA" id="ARBA00004651"/>
    </source>
</evidence>
<dbReference type="InterPro" id="IPR050250">
    <property type="entry name" value="Macrolide_Exporter_MacB"/>
</dbReference>
<evidence type="ECO:0000313" key="11">
    <source>
        <dbReference type="Proteomes" id="UP000009229"/>
    </source>
</evidence>
<comment type="similarity">
    <text evidence="6">Belongs to the ABC-4 integral membrane protein family.</text>
</comment>
<keyword evidence="3 7" id="KW-0812">Transmembrane</keyword>
<feature type="domain" description="MacB-like periplasmic core" evidence="9">
    <location>
        <begin position="22"/>
        <end position="238"/>
    </location>
</feature>
<dbReference type="PANTHER" id="PTHR30572">
    <property type="entry name" value="MEMBRANE COMPONENT OF TRANSPORTER-RELATED"/>
    <property type="match status" value="1"/>
</dbReference>
<dbReference type="AlphaFoldDB" id="A0AAU8PKH0"/>
<dbReference type="GO" id="GO:0005886">
    <property type="term" value="C:plasma membrane"/>
    <property type="evidence" value="ECO:0007669"/>
    <property type="project" value="UniProtKB-SubCell"/>
</dbReference>
<dbReference type="KEGG" id="dku:Desku_3177"/>
<reference evidence="11" key="1">
    <citation type="submission" date="2011-05" db="EMBL/GenBank/DDBJ databases">
        <title>Complete sequence of Desulfotomaculum kuznetsovii DSM 6115.</title>
        <authorList>
            <person name="Lucas S."/>
            <person name="Han J."/>
            <person name="Lapidus A."/>
            <person name="Cheng J.-F."/>
            <person name="Goodwin L."/>
            <person name="Pitluck S."/>
            <person name="Peters L."/>
            <person name="Mikhailova N."/>
            <person name="Lu M."/>
            <person name="Saunders E."/>
            <person name="Han C."/>
            <person name="Tapia R."/>
            <person name="Land M."/>
            <person name="Hauser L."/>
            <person name="Kyrpides N."/>
            <person name="Ivanova N."/>
            <person name="Pagani I."/>
            <person name="Nazina T."/>
            <person name="Ivanova A."/>
            <person name="Parshina S."/>
            <person name="Kuever J."/>
            <person name="Muyzer G."/>
            <person name="Plugge C."/>
            <person name="Stams A."/>
            <person name="Woyke T."/>
        </authorList>
    </citation>
    <scope>NUCLEOTIDE SEQUENCE [LARGE SCALE GENOMIC DNA]</scope>
    <source>
        <strain evidence="11">DSM 6115 / VKM B-1805 / 17</strain>
    </source>
</reference>
<feature type="transmembrane region" description="Helical" evidence="7">
    <location>
        <begin position="362"/>
        <end position="384"/>
    </location>
</feature>
<evidence type="ECO:0000259" key="9">
    <source>
        <dbReference type="Pfam" id="PF12704"/>
    </source>
</evidence>
<feature type="transmembrane region" description="Helical" evidence="7">
    <location>
        <begin position="274"/>
        <end position="302"/>
    </location>
</feature>
<evidence type="ECO:0000256" key="5">
    <source>
        <dbReference type="ARBA" id="ARBA00023136"/>
    </source>
</evidence>
<protein>
    <submittedName>
        <fullName evidence="10">Uncharacterized protein</fullName>
    </submittedName>
</protein>
<evidence type="ECO:0000256" key="3">
    <source>
        <dbReference type="ARBA" id="ARBA00022692"/>
    </source>
</evidence>
<accession>A0AAU8PKH0</accession>
<name>A0AAU8PKH0_DESK7</name>
<dbReference type="InterPro" id="IPR025857">
    <property type="entry name" value="MacB_PCD"/>
</dbReference>
<keyword evidence="5 7" id="KW-0472">Membrane</keyword>
<gene>
    <name evidence="10" type="ordered locus">Desku_3177</name>
</gene>
<feature type="transmembrane region" description="Helical" evidence="7">
    <location>
        <begin position="323"/>
        <end position="356"/>
    </location>
</feature>
<proteinExistence type="inferred from homology"/>
<dbReference type="Proteomes" id="UP000009229">
    <property type="component" value="Chromosome"/>
</dbReference>
<keyword evidence="2" id="KW-1003">Cell membrane</keyword>
<evidence type="ECO:0000256" key="2">
    <source>
        <dbReference type="ARBA" id="ARBA00022475"/>
    </source>
</evidence>
<keyword evidence="4 7" id="KW-1133">Transmembrane helix</keyword>
<organism evidence="10 11">
    <name type="scientific">Desulfofundulus kuznetsovii (strain DSM 6115 / VKM B-1805 / 17)</name>
    <name type="common">Desulfotomaculum kuznetsovii</name>
    <dbReference type="NCBI Taxonomy" id="760568"/>
    <lineage>
        <taxon>Bacteria</taxon>
        <taxon>Bacillati</taxon>
        <taxon>Bacillota</taxon>
        <taxon>Clostridia</taxon>
        <taxon>Eubacteriales</taxon>
        <taxon>Peptococcaceae</taxon>
        <taxon>Desulfofundulus</taxon>
    </lineage>
</organism>
<evidence type="ECO:0000256" key="7">
    <source>
        <dbReference type="SAM" id="Phobius"/>
    </source>
</evidence>
<keyword evidence="11" id="KW-1185">Reference proteome</keyword>